<evidence type="ECO:0000313" key="1">
    <source>
        <dbReference type="EMBL" id="MPM56339.1"/>
    </source>
</evidence>
<name>A0A645ATD3_9ZZZZ</name>
<dbReference type="InterPro" id="IPR050490">
    <property type="entry name" value="Bact_solute-bd_prot1"/>
</dbReference>
<dbReference type="Pfam" id="PF01547">
    <property type="entry name" value="SBP_bac_1"/>
    <property type="match status" value="1"/>
</dbReference>
<dbReference type="AlphaFoldDB" id="A0A645ATD3"/>
<reference evidence="1" key="1">
    <citation type="submission" date="2019-08" db="EMBL/GenBank/DDBJ databases">
        <authorList>
            <person name="Kucharzyk K."/>
            <person name="Murdoch R.W."/>
            <person name="Higgins S."/>
            <person name="Loffler F."/>
        </authorList>
    </citation>
    <scope>NUCLEOTIDE SEQUENCE</scope>
</reference>
<dbReference type="SUPFAM" id="SSF53850">
    <property type="entry name" value="Periplasmic binding protein-like II"/>
    <property type="match status" value="1"/>
</dbReference>
<gene>
    <name evidence="1" type="ORF">SDC9_103141</name>
</gene>
<organism evidence="1">
    <name type="scientific">bioreactor metagenome</name>
    <dbReference type="NCBI Taxonomy" id="1076179"/>
    <lineage>
        <taxon>unclassified sequences</taxon>
        <taxon>metagenomes</taxon>
        <taxon>ecological metagenomes</taxon>
    </lineage>
</organism>
<accession>A0A645ATD3</accession>
<proteinExistence type="predicted"/>
<dbReference type="InterPro" id="IPR006059">
    <property type="entry name" value="SBP"/>
</dbReference>
<dbReference type="Gene3D" id="3.40.190.10">
    <property type="entry name" value="Periplasmic binding protein-like II"/>
    <property type="match status" value="1"/>
</dbReference>
<comment type="caution">
    <text evidence="1">The sequence shown here is derived from an EMBL/GenBank/DDBJ whole genome shotgun (WGS) entry which is preliminary data.</text>
</comment>
<dbReference type="PANTHER" id="PTHR43649:SF30">
    <property type="entry name" value="ABC TRANSPORTER SUBSTRATE-BINDING PROTEIN"/>
    <property type="match status" value="1"/>
</dbReference>
<dbReference type="EMBL" id="VSSQ01015709">
    <property type="protein sequence ID" value="MPM56339.1"/>
    <property type="molecule type" value="Genomic_DNA"/>
</dbReference>
<protein>
    <submittedName>
        <fullName evidence="1">Uncharacterized protein</fullName>
    </submittedName>
</protein>
<dbReference type="PANTHER" id="PTHR43649">
    <property type="entry name" value="ARABINOSE-BINDING PROTEIN-RELATED"/>
    <property type="match status" value="1"/>
</dbReference>
<sequence length="307" mass="33943">MYDGKYYAIPSEINVESPLLYVNMDILEKEGISLPEGWVENNGPKDFKELLDFANQLVVKDTNGGIIRGGLAYTYAQWEANFLSLILQYGGDYRDEANMQVHFVTPEAKKAAETLLKYSQGPEAVCFDGEPRYTQFTQGAAVMTVGAPWYAGSFAIDMEGVNLQVFNMPAWVEGADPISIGTGGWGYTVTEKSKNKEAAWAFMKFMTSAEETGEWAYVTGAIPARSDSLADLEYDPNVGDVNKAIVIAKEILPFAEEDGAYMQTSSTLIYTIIREKLNQLMVDGDIDAFLKAVEDEGNAMIQENLSR</sequence>